<evidence type="ECO:0000313" key="3">
    <source>
        <dbReference type="Proteomes" id="UP000266841"/>
    </source>
</evidence>
<feature type="region of interest" description="Disordered" evidence="1">
    <location>
        <begin position="169"/>
        <end position="201"/>
    </location>
</feature>
<evidence type="ECO:0000256" key="1">
    <source>
        <dbReference type="SAM" id="MobiDB-lite"/>
    </source>
</evidence>
<feature type="compositionally biased region" description="Basic and acidic residues" evidence="1">
    <location>
        <begin position="170"/>
        <end position="192"/>
    </location>
</feature>
<gene>
    <name evidence="2" type="ORF">THAOC_30955</name>
</gene>
<name>K0R968_THAOC</name>
<dbReference type="OMA" id="CYDRAKL"/>
<proteinExistence type="predicted"/>
<dbReference type="AlphaFoldDB" id="K0R968"/>
<organism evidence="2 3">
    <name type="scientific">Thalassiosira oceanica</name>
    <name type="common">Marine diatom</name>
    <dbReference type="NCBI Taxonomy" id="159749"/>
    <lineage>
        <taxon>Eukaryota</taxon>
        <taxon>Sar</taxon>
        <taxon>Stramenopiles</taxon>
        <taxon>Ochrophyta</taxon>
        <taxon>Bacillariophyta</taxon>
        <taxon>Coscinodiscophyceae</taxon>
        <taxon>Thalassiosirophycidae</taxon>
        <taxon>Thalassiosirales</taxon>
        <taxon>Thalassiosiraceae</taxon>
        <taxon>Thalassiosira</taxon>
    </lineage>
</organism>
<keyword evidence="3" id="KW-1185">Reference proteome</keyword>
<feature type="compositionally biased region" description="Low complexity" evidence="1">
    <location>
        <begin position="20"/>
        <end position="34"/>
    </location>
</feature>
<feature type="region of interest" description="Disordered" evidence="1">
    <location>
        <begin position="19"/>
        <end position="55"/>
    </location>
</feature>
<comment type="caution">
    <text evidence="2">The sequence shown here is derived from an EMBL/GenBank/DDBJ whole genome shotgun (WGS) entry which is preliminary data.</text>
</comment>
<accession>K0R968</accession>
<dbReference type="OrthoDB" id="49496at2759"/>
<dbReference type="EMBL" id="AGNL01044185">
    <property type="protein sequence ID" value="EJK50108.1"/>
    <property type="molecule type" value="Genomic_DNA"/>
</dbReference>
<protein>
    <submittedName>
        <fullName evidence="2">Uncharacterized protein</fullName>
    </submittedName>
</protein>
<evidence type="ECO:0000313" key="2">
    <source>
        <dbReference type="EMBL" id="EJK50108.1"/>
    </source>
</evidence>
<dbReference type="eggNOG" id="ENOG502SNPQ">
    <property type="taxonomic scope" value="Eukaryota"/>
</dbReference>
<dbReference type="Proteomes" id="UP000266841">
    <property type="component" value="Unassembled WGS sequence"/>
</dbReference>
<reference evidence="2 3" key="1">
    <citation type="journal article" date="2012" name="Genome Biol.">
        <title>Genome and low-iron response of an oceanic diatom adapted to chronic iron limitation.</title>
        <authorList>
            <person name="Lommer M."/>
            <person name="Specht M."/>
            <person name="Roy A.S."/>
            <person name="Kraemer L."/>
            <person name="Andreson R."/>
            <person name="Gutowska M.A."/>
            <person name="Wolf J."/>
            <person name="Bergner S.V."/>
            <person name="Schilhabel M.B."/>
            <person name="Klostermeier U.C."/>
            <person name="Beiko R.G."/>
            <person name="Rosenstiel P."/>
            <person name="Hippler M."/>
            <person name="Laroche J."/>
        </authorList>
    </citation>
    <scope>NUCLEOTIDE SEQUENCE [LARGE SCALE GENOMIC DNA]</scope>
    <source>
        <strain evidence="2 3">CCMP1005</strain>
    </source>
</reference>
<sequence length="611" mass="65559">MNDIRASGDDFVVLETGEENNAQQCSNNSNINQSHPKGEAAEVGGRPTPAVDEGPPISCHPKAESDENHIEHAEIDREFSEKVSVALESLETMRRLNLELEYSSVSAEPLPAHLAVDHCRCTHCQRESWENHRINPLLADAPRGITIGNVHLDGSRMRRLRGNVGNFLKNKMEGTSEGEPKDGVKSEADAPRSARRNIPRKSPPCLTCGHPTCGKHSSKAFKGHIHICQNCAYLFDLDFLVDVITQTANNTEQCQAKVDGLVDCYDRAKLSLEFLAQFSDEVANSLESKATRANKIGVGSSATGIASGVAGVVGCGALLFPPVAVAGVPLLIGSLVLGGGATAVQTGDSAARYFSQPNKVADKMVALHSMLLSLLRITEVLSHGLLQNINVTFSVDGFGVDTDEESTKRAELRREIDALLEKHGVTTTKSVGMLKQAVTGGVLASEVATAAGTVGVAAAETGSAASTISNVASVGRSTRYFGRVGTTASASARFIPIAGGLLSAASVFYESKELKRTLQRMEEGNPCEKAQQVRSIREDIVMLPDSDVISGECRRLFALASAERERFQSPKYEAERKLLNEGDIPFEEAKQEDIADIISVMETATKFEAMQ</sequence>